<feature type="transmembrane region" description="Helical" evidence="5">
    <location>
        <begin position="371"/>
        <end position="393"/>
    </location>
</feature>
<keyword evidence="2 5" id="KW-0812">Transmembrane</keyword>
<evidence type="ECO:0000256" key="2">
    <source>
        <dbReference type="ARBA" id="ARBA00022692"/>
    </source>
</evidence>
<protein>
    <submittedName>
        <fullName evidence="8">Transmembrane 7 superfamily member 3 like protein</fullName>
    </submittedName>
</protein>
<feature type="domain" description="TM7S3/TM198-like" evidence="7">
    <location>
        <begin position="297"/>
        <end position="498"/>
    </location>
</feature>
<dbReference type="PANTHER" id="PTHR15937">
    <property type="entry name" value="TRANSMEMBRANE 7 SUPERFAMILY MEMBER 3"/>
    <property type="match status" value="1"/>
</dbReference>
<keyword evidence="9" id="KW-1185">Reference proteome</keyword>
<keyword evidence="3 5" id="KW-1133">Transmembrane helix</keyword>
<accession>A0A8T0F6G3</accession>
<feature type="signal peptide" evidence="6">
    <location>
        <begin position="1"/>
        <end position="25"/>
    </location>
</feature>
<dbReference type="Pfam" id="PF25992">
    <property type="entry name" value="Ig_TM7SF3_N"/>
    <property type="match status" value="1"/>
</dbReference>
<dbReference type="Pfam" id="PF13886">
    <property type="entry name" value="TM7S3_TM198"/>
    <property type="match status" value="1"/>
</dbReference>
<feature type="transmembrane region" description="Helical" evidence="5">
    <location>
        <begin position="482"/>
        <end position="500"/>
    </location>
</feature>
<evidence type="ECO:0000313" key="9">
    <source>
        <dbReference type="Proteomes" id="UP000807504"/>
    </source>
</evidence>
<dbReference type="AlphaFoldDB" id="A0A8T0F6G3"/>
<dbReference type="GO" id="GO:0043069">
    <property type="term" value="P:negative regulation of programmed cell death"/>
    <property type="evidence" value="ECO:0007669"/>
    <property type="project" value="TreeGrafter"/>
</dbReference>
<comment type="subcellular location">
    <subcellularLocation>
        <location evidence="1">Membrane</location>
        <topology evidence="1">Multi-pass membrane protein</topology>
    </subcellularLocation>
</comment>
<feature type="transmembrane region" description="Helical" evidence="5">
    <location>
        <begin position="414"/>
        <end position="444"/>
    </location>
</feature>
<dbReference type="InterPro" id="IPR042502">
    <property type="entry name" value="TM7SF3"/>
</dbReference>
<reference evidence="8" key="2">
    <citation type="submission" date="2020-06" db="EMBL/GenBank/DDBJ databases">
        <authorList>
            <person name="Sheffer M."/>
        </authorList>
    </citation>
    <scope>NUCLEOTIDE SEQUENCE</scope>
</reference>
<evidence type="ECO:0000256" key="4">
    <source>
        <dbReference type="ARBA" id="ARBA00023136"/>
    </source>
</evidence>
<gene>
    <name evidence="8" type="ORF">HNY73_011328</name>
</gene>
<proteinExistence type="predicted"/>
<feature type="transmembrane region" description="Helical" evidence="5">
    <location>
        <begin position="347"/>
        <end position="365"/>
    </location>
</feature>
<evidence type="ECO:0000259" key="7">
    <source>
        <dbReference type="Pfam" id="PF13886"/>
    </source>
</evidence>
<reference evidence="8" key="1">
    <citation type="journal article" date="2020" name="bioRxiv">
        <title>Chromosome-level reference genome of the European wasp spider Argiope bruennichi: a resource for studies on range expansion and evolutionary adaptation.</title>
        <authorList>
            <person name="Sheffer M.M."/>
            <person name="Hoppe A."/>
            <person name="Krehenwinkel H."/>
            <person name="Uhl G."/>
            <person name="Kuss A.W."/>
            <person name="Jensen L."/>
            <person name="Jensen C."/>
            <person name="Gillespie R.G."/>
            <person name="Hoff K.J."/>
            <person name="Prost S."/>
        </authorList>
    </citation>
    <scope>NUCLEOTIDE SEQUENCE</scope>
</reference>
<dbReference type="InterPro" id="IPR025256">
    <property type="entry name" value="TM7S3/TM198-like_dom"/>
</dbReference>
<feature type="chain" id="PRO_5035883016" evidence="6">
    <location>
        <begin position="26"/>
        <end position="580"/>
    </location>
</feature>
<evidence type="ECO:0000313" key="8">
    <source>
        <dbReference type="EMBL" id="KAF8785825.1"/>
    </source>
</evidence>
<sequence length="580" mass="65730">MLSKSFSGFFIIICFFSVSPGLTRSEDSITLSLKPNGNKKLYTLPKNRTLVINIVDVPINISAITCQVHAHTENLTLSEQPKAFVHNSITGKNIGLVVKLHDSEYEKQIWLSNLNQEDVPVLIVITALDSFGPVPGGCNMEFPTEIAPYLRLKSDSLKVYLEFQHASFGSRRDEPFTKCSFSLPYITYDIYVLYLEENDFGESEFFKKVEYMSDVSSIKEHSSKAKSYSLHPDTRFSFLLYPNLGVVYNVIAKFTLNNEIKEAAYVPVVSYGCPSFDFTESGCRIKYSFKGKLFLFLLSIYGFMVAFFGHSFISVVILFFGLLMSFLTGFILTGKYLSFSKESTAELSMVIGILGGLFFLFMWLWLRHPIILFLLNGFVFGFLISATIIYTPLGNMEIFINNKNFWSLLSVGTLFVAVFAIAVPFLMTAIGSSVVGCYVMLLFYDDFVGTRLSYIILNIIKRAVSKTRIFAANDLPFQANDIIMSTIWVVLSIIAMIVWLRKRQTTVYGITRANSGYFTYSLARNRGSLVYLSPERDMVHQPLLRENNAVLYQTFPQNLLMNHQYFLGLNSKPTPVMVEL</sequence>
<evidence type="ECO:0000256" key="6">
    <source>
        <dbReference type="SAM" id="SignalP"/>
    </source>
</evidence>
<comment type="caution">
    <text evidence="8">The sequence shown here is derived from an EMBL/GenBank/DDBJ whole genome shotgun (WGS) entry which is preliminary data.</text>
</comment>
<organism evidence="8 9">
    <name type="scientific">Argiope bruennichi</name>
    <name type="common">Wasp spider</name>
    <name type="synonym">Aranea bruennichi</name>
    <dbReference type="NCBI Taxonomy" id="94029"/>
    <lineage>
        <taxon>Eukaryota</taxon>
        <taxon>Metazoa</taxon>
        <taxon>Ecdysozoa</taxon>
        <taxon>Arthropoda</taxon>
        <taxon>Chelicerata</taxon>
        <taxon>Arachnida</taxon>
        <taxon>Araneae</taxon>
        <taxon>Araneomorphae</taxon>
        <taxon>Entelegynae</taxon>
        <taxon>Araneoidea</taxon>
        <taxon>Araneidae</taxon>
        <taxon>Argiope</taxon>
    </lineage>
</organism>
<dbReference type="EMBL" id="JABXBU010000030">
    <property type="protein sequence ID" value="KAF8785825.1"/>
    <property type="molecule type" value="Genomic_DNA"/>
</dbReference>
<dbReference type="GO" id="GO:0005886">
    <property type="term" value="C:plasma membrane"/>
    <property type="evidence" value="ECO:0007669"/>
    <property type="project" value="TreeGrafter"/>
</dbReference>
<evidence type="ECO:0000256" key="5">
    <source>
        <dbReference type="SAM" id="Phobius"/>
    </source>
</evidence>
<evidence type="ECO:0000256" key="1">
    <source>
        <dbReference type="ARBA" id="ARBA00004141"/>
    </source>
</evidence>
<name>A0A8T0F6G3_ARGBR</name>
<evidence type="ECO:0000256" key="3">
    <source>
        <dbReference type="ARBA" id="ARBA00022989"/>
    </source>
</evidence>
<keyword evidence="4 5" id="KW-0472">Membrane</keyword>
<dbReference type="PANTHER" id="PTHR15937:SF3">
    <property type="entry name" value="TRANSMEMBRANE 7 SUPERFAMILY MEMBER 3"/>
    <property type="match status" value="1"/>
</dbReference>
<keyword evidence="6" id="KW-0732">Signal</keyword>
<dbReference type="Proteomes" id="UP000807504">
    <property type="component" value="Unassembled WGS sequence"/>
</dbReference>
<feature type="transmembrane region" description="Helical" evidence="5">
    <location>
        <begin position="293"/>
        <end position="326"/>
    </location>
</feature>